<dbReference type="EMBL" id="ABCS01000042">
    <property type="protein sequence ID" value="EDM77682.1"/>
    <property type="molecule type" value="Genomic_DNA"/>
</dbReference>
<name>A6G8Z6_9BACT</name>
<dbReference type="Proteomes" id="UP000005801">
    <property type="component" value="Unassembled WGS sequence"/>
</dbReference>
<dbReference type="InterPro" id="IPR013320">
    <property type="entry name" value="ConA-like_dom_sf"/>
</dbReference>
<evidence type="ECO:0000256" key="1">
    <source>
        <dbReference type="SAM" id="MobiDB-lite"/>
    </source>
</evidence>
<evidence type="ECO:0000256" key="2">
    <source>
        <dbReference type="SAM" id="SignalP"/>
    </source>
</evidence>
<organism evidence="4 5">
    <name type="scientific">Plesiocystis pacifica SIR-1</name>
    <dbReference type="NCBI Taxonomy" id="391625"/>
    <lineage>
        <taxon>Bacteria</taxon>
        <taxon>Pseudomonadati</taxon>
        <taxon>Myxococcota</taxon>
        <taxon>Polyangia</taxon>
        <taxon>Nannocystales</taxon>
        <taxon>Nannocystaceae</taxon>
        <taxon>Plesiocystis</taxon>
    </lineage>
</organism>
<feature type="chain" id="PRO_5002697537" evidence="2">
    <location>
        <begin position="25"/>
        <end position="516"/>
    </location>
</feature>
<feature type="domain" description="MAM" evidence="3">
    <location>
        <begin position="342"/>
        <end position="516"/>
    </location>
</feature>
<dbReference type="GO" id="GO:0016020">
    <property type="term" value="C:membrane"/>
    <property type="evidence" value="ECO:0007669"/>
    <property type="project" value="InterPro"/>
</dbReference>
<proteinExistence type="predicted"/>
<protein>
    <submittedName>
        <fullName evidence="4">Putative lipoprotein</fullName>
    </submittedName>
</protein>
<dbReference type="PROSITE" id="PS51257">
    <property type="entry name" value="PROKAR_LIPOPROTEIN"/>
    <property type="match status" value="1"/>
</dbReference>
<gene>
    <name evidence="4" type="ORF">PPSIR1_14055</name>
</gene>
<keyword evidence="2" id="KW-0732">Signal</keyword>
<reference evidence="4 5" key="1">
    <citation type="submission" date="2007-06" db="EMBL/GenBank/DDBJ databases">
        <authorList>
            <person name="Shimkets L."/>
            <person name="Ferriera S."/>
            <person name="Johnson J."/>
            <person name="Kravitz S."/>
            <person name="Beeson K."/>
            <person name="Sutton G."/>
            <person name="Rogers Y.-H."/>
            <person name="Friedman R."/>
            <person name="Frazier M."/>
            <person name="Venter J.C."/>
        </authorList>
    </citation>
    <scope>NUCLEOTIDE SEQUENCE [LARGE SCALE GENOMIC DNA]</scope>
    <source>
        <strain evidence="4 5">SIR-1</strain>
    </source>
</reference>
<dbReference type="eggNOG" id="COG1404">
    <property type="taxonomic scope" value="Bacteria"/>
</dbReference>
<dbReference type="InterPro" id="IPR000998">
    <property type="entry name" value="MAM_dom"/>
</dbReference>
<evidence type="ECO:0000313" key="5">
    <source>
        <dbReference type="Proteomes" id="UP000005801"/>
    </source>
</evidence>
<dbReference type="STRING" id="391625.PPSIR1_14055"/>
<evidence type="ECO:0000313" key="4">
    <source>
        <dbReference type="EMBL" id="EDM77682.1"/>
    </source>
</evidence>
<keyword evidence="5" id="KW-1185">Reference proteome</keyword>
<feature type="signal peptide" evidence="2">
    <location>
        <begin position="1"/>
        <end position="24"/>
    </location>
</feature>
<dbReference type="eggNOG" id="COG4935">
    <property type="taxonomic scope" value="Bacteria"/>
</dbReference>
<accession>A6G8Z6</accession>
<dbReference type="SUPFAM" id="SSF49899">
    <property type="entry name" value="Concanavalin A-like lectins/glucanases"/>
    <property type="match status" value="1"/>
</dbReference>
<sequence>MKDLAMHRSAPLTVIACLSATSLAACSTGEADDGGSTTFSLETNADTQMGDDEVGSESTDGHADETAGTEMAEPDPTCEDGVKNQDETDIDCGGGTCSPCEDGLICSQNSDCISMSCVDGVCVSATCEDGVQNGSETDVDCGGVVCDPCADGLGCVEGTDCVSQVCTDGTCTPPGCGDGVQNGSETDVDCGGPGCDGCAEGEMCIEGADCLSQFCDGGLCAPADCLSDEDCNEFDSDCTEGTCTPDNTCVGTPVNEGSVCDDGDLCSTGEVCSAGTCGSGAPVDCSAMSDDCNVGVCDPMDGSCTTEVANEGNPCDDGNACTVASTCMAGACSDPNEPGYVFHENFADNSQGWTLGNEWQIGAAAASNCALTCPGDDPATDHSSTADNGVAGVLIGGCTNNTVHAAYCLTSPAVDTSVLPDSAWLTFWRHLHSDYPPYMTNTIDVFNGSSWVNLWTSSGSVCINDTEWAEVTYDVTAHKNANFQVRFCHTVGSTGVFTSGSWSVDDVTVGPAVCTP</sequence>
<dbReference type="PROSITE" id="PS50060">
    <property type="entry name" value="MAM_2"/>
    <property type="match status" value="1"/>
</dbReference>
<keyword evidence="4" id="KW-0449">Lipoprotein</keyword>
<feature type="region of interest" description="Disordered" evidence="1">
    <location>
        <begin position="30"/>
        <end position="80"/>
    </location>
</feature>
<comment type="caution">
    <text evidence="4">The sequence shown here is derived from an EMBL/GenBank/DDBJ whole genome shotgun (WGS) entry which is preliminary data.</text>
</comment>
<dbReference type="AlphaFoldDB" id="A6G8Z6"/>
<evidence type="ECO:0000259" key="3">
    <source>
        <dbReference type="PROSITE" id="PS50060"/>
    </source>
</evidence>
<feature type="compositionally biased region" description="Polar residues" evidence="1">
    <location>
        <begin position="35"/>
        <end position="47"/>
    </location>
</feature>